<evidence type="ECO:0000313" key="4">
    <source>
        <dbReference type="Proteomes" id="UP000509302"/>
    </source>
</evidence>
<keyword evidence="2" id="KW-0812">Transmembrane</keyword>
<keyword evidence="4" id="KW-1185">Reference proteome</keyword>
<name>A0A7H9ASS7_9FLAO</name>
<reference evidence="3 4" key="1">
    <citation type="journal article" date="2006" name="Int. J. Syst. Evol. Microbiol.">
        <title>Costertonia aggregata gen. nov., sp. nov., a mesophilic marine bacterium of the family Flavobacteriaceae, isolated from a mature biofilm.</title>
        <authorList>
            <person name="Kwon K.K."/>
            <person name="Lee Y.K."/>
            <person name="Lee H.K."/>
        </authorList>
    </citation>
    <scope>NUCLEOTIDE SEQUENCE [LARGE SCALE GENOMIC DNA]</scope>
    <source>
        <strain evidence="3 4">KCCM 42265</strain>
    </source>
</reference>
<feature type="region of interest" description="Disordered" evidence="1">
    <location>
        <begin position="1"/>
        <end position="35"/>
    </location>
</feature>
<dbReference type="KEGG" id="cagg:HYG79_14400"/>
<dbReference type="AlphaFoldDB" id="A0A7H9ASS7"/>
<dbReference type="EMBL" id="CP058595">
    <property type="protein sequence ID" value="QLG46486.1"/>
    <property type="molecule type" value="Genomic_DNA"/>
</dbReference>
<gene>
    <name evidence="3" type="ORF">HYG79_14400</name>
</gene>
<dbReference type="Proteomes" id="UP000509302">
    <property type="component" value="Chromosome"/>
</dbReference>
<keyword evidence="2" id="KW-0472">Membrane</keyword>
<organism evidence="3 4">
    <name type="scientific">Costertonia aggregata</name>
    <dbReference type="NCBI Taxonomy" id="343403"/>
    <lineage>
        <taxon>Bacteria</taxon>
        <taxon>Pseudomonadati</taxon>
        <taxon>Bacteroidota</taxon>
        <taxon>Flavobacteriia</taxon>
        <taxon>Flavobacteriales</taxon>
        <taxon>Flavobacteriaceae</taxon>
        <taxon>Costertonia</taxon>
    </lineage>
</organism>
<accession>A0A7H9ASS7</accession>
<evidence type="ECO:0000313" key="3">
    <source>
        <dbReference type="EMBL" id="QLG46486.1"/>
    </source>
</evidence>
<protein>
    <submittedName>
        <fullName evidence="3">Uncharacterized protein</fullName>
    </submittedName>
</protein>
<evidence type="ECO:0000256" key="1">
    <source>
        <dbReference type="SAM" id="MobiDB-lite"/>
    </source>
</evidence>
<feature type="compositionally biased region" description="Basic and acidic residues" evidence="1">
    <location>
        <begin position="1"/>
        <end position="11"/>
    </location>
</feature>
<keyword evidence="2" id="KW-1133">Transmembrane helix</keyword>
<evidence type="ECO:0000256" key="2">
    <source>
        <dbReference type="SAM" id="Phobius"/>
    </source>
</evidence>
<sequence length="67" mass="7344">MERDLGKDNMKASESSPVPTKQVDDGSVRNQTTNVPKNRFPWVTIAVVLAFIILIAVVISFLEVGSN</sequence>
<dbReference type="RefSeq" id="WP_179242765.1">
    <property type="nucleotide sequence ID" value="NZ_CP058595.1"/>
</dbReference>
<proteinExistence type="predicted"/>
<feature type="transmembrane region" description="Helical" evidence="2">
    <location>
        <begin position="40"/>
        <end position="62"/>
    </location>
</feature>